<dbReference type="HOGENOM" id="CLU_1197647_0_0_2"/>
<proteinExistence type="predicted"/>
<sequence length="258" mass="27650">MKLNSKIRRISGLFMMMLVVSMMLVTPAMACPAGTSCNFTASGIEKKEITGMEKYEKIAFALNLKDVQKLSGSPSATDLKQIEDGAKVYSLEKTLEDGSVDNVTGVILPVEVIAKDNVSVQISNVFVIWSDEKPAQVMSATQIFEDKTLNELTLSRVGDDGEILNTQIVSKGAIIGDVNADFFTTSTKDGYWSCVAQAIIDDCLCSVLGIVCPPGTPSICDVCLTVLAPCYYMPSIPTCSPAALCMGLEIAVVLAKCY</sequence>
<protein>
    <submittedName>
        <fullName evidence="1">Uncharacterized protein</fullName>
    </submittedName>
</protein>
<evidence type="ECO:0000313" key="1">
    <source>
        <dbReference type="EMBL" id="AKB50607.1"/>
    </source>
</evidence>
<organism evidence="1 2">
    <name type="scientific">Methanosarcina barkeri str. Wiesmoor</name>
    <dbReference type="NCBI Taxonomy" id="1434109"/>
    <lineage>
        <taxon>Archaea</taxon>
        <taxon>Methanobacteriati</taxon>
        <taxon>Methanobacteriota</taxon>
        <taxon>Stenosarchaea group</taxon>
        <taxon>Methanomicrobia</taxon>
        <taxon>Methanosarcinales</taxon>
        <taxon>Methanosarcinaceae</taxon>
        <taxon>Methanosarcina</taxon>
    </lineage>
</organism>
<name>A0A0E3QKF9_METBA</name>
<dbReference type="EMBL" id="CP009526">
    <property type="protein sequence ID" value="AKB50607.1"/>
    <property type="molecule type" value="Genomic_DNA"/>
</dbReference>
<dbReference type="PATRIC" id="fig|1434109.4.peg.1701"/>
<accession>A0A0E3QKF9</accession>
<dbReference type="KEGG" id="mbw:MSBRW_1354"/>
<dbReference type="AlphaFoldDB" id="A0A0E3QKF9"/>
<evidence type="ECO:0000313" key="2">
    <source>
        <dbReference type="Proteomes" id="UP000033038"/>
    </source>
</evidence>
<dbReference type="GeneID" id="24822828"/>
<reference evidence="1 2" key="1">
    <citation type="submission" date="2014-07" db="EMBL/GenBank/DDBJ databases">
        <title>Methanogenic archaea and the global carbon cycle.</title>
        <authorList>
            <person name="Henriksen J.R."/>
            <person name="Luke J."/>
            <person name="Reinhart S."/>
            <person name="Benedict M.N."/>
            <person name="Youngblut N.D."/>
            <person name="Metcalf M.E."/>
            <person name="Whitaker R.J."/>
            <person name="Metcalf W.W."/>
        </authorList>
    </citation>
    <scope>NUCLEOTIDE SEQUENCE [LARGE SCALE GENOMIC DNA]</scope>
    <source>
        <strain evidence="1 2">Wiesmoor</strain>
    </source>
</reference>
<dbReference type="Proteomes" id="UP000033038">
    <property type="component" value="Chromosome"/>
</dbReference>
<gene>
    <name evidence="1" type="ORF">MSBRW_1354</name>
</gene>
<dbReference type="RefSeq" id="WP_011308290.1">
    <property type="nucleotide sequence ID" value="NZ_CP009526.1"/>
</dbReference>